<comment type="caution">
    <text evidence="1">The sequence shown here is derived from an EMBL/GenBank/DDBJ whole genome shotgun (WGS) entry which is preliminary data.</text>
</comment>
<evidence type="ECO:0000313" key="2">
    <source>
        <dbReference type="Proteomes" id="UP000762676"/>
    </source>
</evidence>
<sequence length="386" mass="43761">MGPFPRRSEKRFKDTNKASMMDLNIDPTLWEALFENRPAWGVTVTKGAKTCEQQCLQVAKTKRAARKARANCNLTPQAADVPWTCPHCNRDFSALTRDDRPPSQSCHRPDVLLCVSDTENNLNNAFPNHLQCFDHYFTYSLLQRFGVLGTNSMETISKQEQNRLLRLSSKGLYSDSLDNNSQVWTSKADVLKLEVAQSINVTFFDFQNDHLGKIRCTGTGYDTGTKCAMFECPNRHLLDNQSQTCYRPERVIFQVFGTKTKTPKTGGEIGTVPGESRASNATSYRVSVCLYLKTYSVMKTLGWWQVIMDTTSLLEGRCELKFFDYQTDSNLAVNEKEDELPTEEAVTVRADDCLDILTSASEYSCRRKQCIGFELLLRASSKNMEK</sequence>
<reference evidence="1 2" key="1">
    <citation type="journal article" date="2021" name="Elife">
        <title>Chloroplast acquisition without the gene transfer in kleptoplastic sea slugs, Plakobranchus ocellatus.</title>
        <authorList>
            <person name="Maeda T."/>
            <person name="Takahashi S."/>
            <person name="Yoshida T."/>
            <person name="Shimamura S."/>
            <person name="Takaki Y."/>
            <person name="Nagai Y."/>
            <person name="Toyoda A."/>
            <person name="Suzuki Y."/>
            <person name="Arimoto A."/>
            <person name="Ishii H."/>
            <person name="Satoh N."/>
            <person name="Nishiyama T."/>
            <person name="Hasebe M."/>
            <person name="Maruyama T."/>
            <person name="Minagawa J."/>
            <person name="Obokata J."/>
            <person name="Shigenobu S."/>
        </authorList>
    </citation>
    <scope>NUCLEOTIDE SEQUENCE [LARGE SCALE GENOMIC DNA]</scope>
</reference>
<dbReference type="EMBL" id="BMAT01013802">
    <property type="protein sequence ID" value="GFS20613.1"/>
    <property type="molecule type" value="Genomic_DNA"/>
</dbReference>
<dbReference type="AlphaFoldDB" id="A0AAV4JCR3"/>
<protein>
    <submittedName>
        <fullName evidence="1">Secretory carrier-associated membrane protein</fullName>
    </submittedName>
</protein>
<keyword evidence="2" id="KW-1185">Reference proteome</keyword>
<organism evidence="1 2">
    <name type="scientific">Elysia marginata</name>
    <dbReference type="NCBI Taxonomy" id="1093978"/>
    <lineage>
        <taxon>Eukaryota</taxon>
        <taxon>Metazoa</taxon>
        <taxon>Spiralia</taxon>
        <taxon>Lophotrochozoa</taxon>
        <taxon>Mollusca</taxon>
        <taxon>Gastropoda</taxon>
        <taxon>Heterobranchia</taxon>
        <taxon>Euthyneura</taxon>
        <taxon>Panpulmonata</taxon>
        <taxon>Sacoglossa</taxon>
        <taxon>Placobranchoidea</taxon>
        <taxon>Plakobranchidae</taxon>
        <taxon>Elysia</taxon>
    </lineage>
</organism>
<evidence type="ECO:0000313" key="1">
    <source>
        <dbReference type="EMBL" id="GFS20613.1"/>
    </source>
</evidence>
<proteinExistence type="predicted"/>
<name>A0AAV4JCR3_9GAST</name>
<accession>A0AAV4JCR3</accession>
<dbReference type="Proteomes" id="UP000762676">
    <property type="component" value="Unassembled WGS sequence"/>
</dbReference>
<gene>
    <name evidence="1" type="ORF">ElyMa_006903900</name>
</gene>